<protein>
    <submittedName>
        <fullName evidence="2">Uncharacterized protein</fullName>
    </submittedName>
</protein>
<dbReference type="AlphaFoldDB" id="A0A0F4YVR6"/>
<comment type="caution">
    <text evidence="2">The sequence shown here is derived from an EMBL/GenBank/DDBJ whole genome shotgun (WGS) entry which is preliminary data.</text>
</comment>
<dbReference type="GeneID" id="25316143"/>
<feature type="region of interest" description="Disordered" evidence="1">
    <location>
        <begin position="33"/>
        <end position="54"/>
    </location>
</feature>
<reference evidence="2 3" key="1">
    <citation type="submission" date="2015-04" db="EMBL/GenBank/DDBJ databases">
        <authorList>
            <person name="Heijne W.H."/>
            <person name="Fedorova N.D."/>
            <person name="Nierman W.C."/>
            <person name="Vollebregt A.W."/>
            <person name="Zhao Z."/>
            <person name="Wu L."/>
            <person name="Kumar M."/>
            <person name="Stam H."/>
            <person name="van den Berg M.A."/>
            <person name="Pel H.J."/>
        </authorList>
    </citation>
    <scope>NUCLEOTIDE SEQUENCE [LARGE SCALE GENOMIC DNA]</scope>
    <source>
        <strain evidence="2 3">CBS 393.64</strain>
    </source>
</reference>
<gene>
    <name evidence="2" type="ORF">T310_3794</name>
</gene>
<proteinExistence type="predicted"/>
<sequence length="173" mass="17968">MQSFTAVSFTASRLSERSAAAATCPVVEIENDHSRNIIKQEPDDQELSDANSTVSTQSWSWRGWTPAAASGRQPMPLPQLLVTIGGERSGLAAPRAGRRNQVLGNLCTAAAHVAEAAAANSRYTADKLRTVAGQDPSSAAVIEALAANADVSAVAMSALAQAVHAAARMALED</sequence>
<dbReference type="EMBL" id="LASV01000154">
    <property type="protein sequence ID" value="KKA22175.1"/>
    <property type="molecule type" value="Genomic_DNA"/>
</dbReference>
<evidence type="ECO:0000313" key="3">
    <source>
        <dbReference type="Proteomes" id="UP000053958"/>
    </source>
</evidence>
<dbReference type="Proteomes" id="UP000053958">
    <property type="component" value="Unassembled WGS sequence"/>
</dbReference>
<name>A0A0F4YVR6_RASE3</name>
<organism evidence="2 3">
    <name type="scientific">Rasamsonia emersonii (strain ATCC 16479 / CBS 393.64 / IMI 116815)</name>
    <dbReference type="NCBI Taxonomy" id="1408163"/>
    <lineage>
        <taxon>Eukaryota</taxon>
        <taxon>Fungi</taxon>
        <taxon>Dikarya</taxon>
        <taxon>Ascomycota</taxon>
        <taxon>Pezizomycotina</taxon>
        <taxon>Eurotiomycetes</taxon>
        <taxon>Eurotiomycetidae</taxon>
        <taxon>Eurotiales</taxon>
        <taxon>Trichocomaceae</taxon>
        <taxon>Rasamsonia</taxon>
    </lineage>
</organism>
<evidence type="ECO:0000313" key="2">
    <source>
        <dbReference type="EMBL" id="KKA22175.1"/>
    </source>
</evidence>
<evidence type="ECO:0000256" key="1">
    <source>
        <dbReference type="SAM" id="MobiDB-lite"/>
    </source>
</evidence>
<dbReference type="RefSeq" id="XP_013328787.1">
    <property type="nucleotide sequence ID" value="XM_013473333.1"/>
</dbReference>
<accession>A0A0F4YVR6</accession>
<keyword evidence="3" id="KW-1185">Reference proteome</keyword>
<feature type="compositionally biased region" description="Basic and acidic residues" evidence="1">
    <location>
        <begin position="33"/>
        <end position="42"/>
    </location>
</feature>